<proteinExistence type="predicted"/>
<feature type="domain" description="Galactosyltransferase C-terminal" evidence="3">
    <location>
        <begin position="172"/>
        <end position="235"/>
    </location>
</feature>
<reference evidence="4 5" key="1">
    <citation type="submission" date="2021-03" db="EMBL/GenBank/DDBJ databases">
        <title>Succinivibrio sp. nov. isolated from feces of cow.</title>
        <authorList>
            <person name="Choi J.-Y."/>
        </authorList>
    </citation>
    <scope>NUCLEOTIDE SEQUENCE [LARGE SCALE GENOMIC DNA]</scope>
    <source>
        <strain evidence="4 5">AGMB01872</strain>
    </source>
</reference>
<organism evidence="4 5">
    <name type="scientific">Succinivibrio faecicola</name>
    <dbReference type="NCBI Taxonomy" id="2820300"/>
    <lineage>
        <taxon>Bacteria</taxon>
        <taxon>Pseudomonadati</taxon>
        <taxon>Pseudomonadota</taxon>
        <taxon>Gammaproteobacteria</taxon>
        <taxon>Aeromonadales</taxon>
        <taxon>Succinivibrionaceae</taxon>
        <taxon>Succinivibrio</taxon>
    </lineage>
</organism>
<evidence type="ECO:0000256" key="1">
    <source>
        <dbReference type="ARBA" id="ARBA00022679"/>
    </source>
</evidence>
<name>A0ABS7DDI2_9GAMM</name>
<evidence type="ECO:0000313" key="5">
    <source>
        <dbReference type="Proteomes" id="UP000731465"/>
    </source>
</evidence>
<sequence>MLISLIISTYNRPAALSLVLQALNYQTDKDFEVIIADDGSSDETRKLIAQMTINCVYPITHAYQEDKGFRLSRARNLAASKASGDYLIFIDGDCIPRPSFIKNHRKLAAKKTLVCGNRILLSEKFTKEIESKQIKVWNYNFFNWLKTYFTGGVNRLHPLITLPINTFRKPIKNWKKARGCNLALFKEDYLNVNGFDNSFSGWGYEDSEFAIRLLNSGVMLKSGRYATGLLHLYHKENDRSFEGENLKRLQDRMNSSITRAEDGIFELNK</sequence>
<dbReference type="SUPFAM" id="SSF53448">
    <property type="entry name" value="Nucleotide-diphospho-sugar transferases"/>
    <property type="match status" value="1"/>
</dbReference>
<dbReference type="Gene3D" id="3.90.550.10">
    <property type="entry name" value="Spore Coat Polysaccharide Biosynthesis Protein SpsA, Chain A"/>
    <property type="match status" value="1"/>
</dbReference>
<dbReference type="InterPro" id="IPR029044">
    <property type="entry name" value="Nucleotide-diphossugar_trans"/>
</dbReference>
<protein>
    <submittedName>
        <fullName evidence="4">Glycosyltransferase family 2 protein</fullName>
    </submittedName>
</protein>
<dbReference type="InterPro" id="IPR050834">
    <property type="entry name" value="Glycosyltransf_2"/>
</dbReference>
<evidence type="ECO:0000259" key="3">
    <source>
        <dbReference type="Pfam" id="PF02709"/>
    </source>
</evidence>
<dbReference type="Pfam" id="PF02709">
    <property type="entry name" value="Glyco_transf_7C"/>
    <property type="match status" value="1"/>
</dbReference>
<dbReference type="Proteomes" id="UP000731465">
    <property type="component" value="Unassembled WGS sequence"/>
</dbReference>
<evidence type="ECO:0000259" key="2">
    <source>
        <dbReference type="Pfam" id="PF00535"/>
    </source>
</evidence>
<keyword evidence="5" id="KW-1185">Reference proteome</keyword>
<dbReference type="InterPro" id="IPR001173">
    <property type="entry name" value="Glyco_trans_2-like"/>
</dbReference>
<dbReference type="RefSeq" id="WP_219935801.1">
    <property type="nucleotide sequence ID" value="NZ_JAGFNY010000001.1"/>
</dbReference>
<dbReference type="PANTHER" id="PTHR43685">
    <property type="entry name" value="GLYCOSYLTRANSFERASE"/>
    <property type="match status" value="1"/>
</dbReference>
<accession>A0ABS7DDI2</accession>
<keyword evidence="1" id="KW-0808">Transferase</keyword>
<gene>
    <name evidence="4" type="ORF">J5V48_00395</name>
</gene>
<dbReference type="EMBL" id="JAGFNY010000001">
    <property type="protein sequence ID" value="MBW7569355.1"/>
    <property type="molecule type" value="Genomic_DNA"/>
</dbReference>
<dbReference type="PANTHER" id="PTHR43685:SF3">
    <property type="entry name" value="SLR2126 PROTEIN"/>
    <property type="match status" value="1"/>
</dbReference>
<dbReference type="CDD" id="cd06420">
    <property type="entry name" value="GT2_Chondriotin_Pol_N"/>
    <property type="match status" value="1"/>
</dbReference>
<comment type="caution">
    <text evidence="4">The sequence shown here is derived from an EMBL/GenBank/DDBJ whole genome shotgun (WGS) entry which is preliminary data.</text>
</comment>
<evidence type="ECO:0000313" key="4">
    <source>
        <dbReference type="EMBL" id="MBW7569355.1"/>
    </source>
</evidence>
<dbReference type="InterPro" id="IPR027791">
    <property type="entry name" value="Galactosyl_T_C"/>
</dbReference>
<feature type="domain" description="Glycosyltransferase 2-like" evidence="2">
    <location>
        <begin position="4"/>
        <end position="152"/>
    </location>
</feature>
<dbReference type="Pfam" id="PF00535">
    <property type="entry name" value="Glycos_transf_2"/>
    <property type="match status" value="1"/>
</dbReference>